<dbReference type="InterPro" id="IPR035901">
    <property type="entry name" value="GIY-YIG_endonuc_sf"/>
</dbReference>
<evidence type="ECO:0000313" key="5">
    <source>
        <dbReference type="Proteomes" id="UP000249547"/>
    </source>
</evidence>
<dbReference type="GO" id="GO:0008408">
    <property type="term" value="F:3'-5' exonuclease activity"/>
    <property type="evidence" value="ECO:0007669"/>
    <property type="project" value="TreeGrafter"/>
</dbReference>
<dbReference type="InterPro" id="IPR012337">
    <property type="entry name" value="RNaseH-like_sf"/>
</dbReference>
<reference evidence="4 5" key="1">
    <citation type="submission" date="2018-06" db="EMBL/GenBank/DDBJ databases">
        <title>Genomic Encyclopedia of Archaeal and Bacterial Type Strains, Phase II (KMG-II): from individual species to whole genera.</title>
        <authorList>
            <person name="Goeker M."/>
        </authorList>
    </citation>
    <scope>NUCLEOTIDE SEQUENCE [LARGE SCALE GENOMIC DNA]</scope>
    <source>
        <strain evidence="4 5">DSM 23857</strain>
    </source>
</reference>
<dbReference type="CDD" id="cd06127">
    <property type="entry name" value="DEDDh"/>
    <property type="match status" value="1"/>
</dbReference>
<evidence type="ECO:0000256" key="1">
    <source>
        <dbReference type="ARBA" id="ARBA00025483"/>
    </source>
</evidence>
<dbReference type="GO" id="GO:0045004">
    <property type="term" value="P:DNA replication proofreading"/>
    <property type="evidence" value="ECO:0007669"/>
    <property type="project" value="TreeGrafter"/>
</dbReference>
<protein>
    <submittedName>
        <fullName evidence="4">DNA polymerase-3 subunit epsilon</fullName>
    </submittedName>
</protein>
<dbReference type="SMART" id="SM00479">
    <property type="entry name" value="EXOIII"/>
    <property type="match status" value="1"/>
</dbReference>
<dbReference type="NCBIfam" id="TIGR00573">
    <property type="entry name" value="dnaq"/>
    <property type="match status" value="1"/>
</dbReference>
<accession>A0A327QYI3</accession>
<dbReference type="SUPFAM" id="SSF53098">
    <property type="entry name" value="Ribonuclease H-like"/>
    <property type="match status" value="1"/>
</dbReference>
<proteinExistence type="predicted"/>
<comment type="caution">
    <text evidence="4">The sequence shown here is derived from an EMBL/GenBank/DDBJ whole genome shotgun (WGS) entry which is preliminary data.</text>
</comment>
<dbReference type="SUPFAM" id="SSF82771">
    <property type="entry name" value="GIY-YIG endonuclease"/>
    <property type="match status" value="1"/>
</dbReference>
<dbReference type="InterPro" id="IPR000305">
    <property type="entry name" value="GIY-YIG_endonuc"/>
</dbReference>
<comment type="function">
    <text evidence="1">DNA polymerase III is a complex, multichain enzyme responsible for most of the replicative synthesis in bacteria. The epsilon subunit contain the editing function and is a proofreading 3'-5' exonuclease.</text>
</comment>
<dbReference type="InterPro" id="IPR013520">
    <property type="entry name" value="Ribonucl_H"/>
</dbReference>
<evidence type="ECO:0000256" key="2">
    <source>
        <dbReference type="ARBA" id="ARBA00026073"/>
    </source>
</evidence>
<dbReference type="Gene3D" id="3.40.1440.10">
    <property type="entry name" value="GIY-YIG endonuclease"/>
    <property type="match status" value="1"/>
</dbReference>
<dbReference type="FunFam" id="3.30.420.10:FF:000045">
    <property type="entry name" value="3'-5' exonuclease DinG"/>
    <property type="match status" value="1"/>
</dbReference>
<evidence type="ECO:0000259" key="3">
    <source>
        <dbReference type="PROSITE" id="PS50164"/>
    </source>
</evidence>
<dbReference type="Proteomes" id="UP000249547">
    <property type="component" value="Unassembled WGS sequence"/>
</dbReference>
<gene>
    <name evidence="4" type="ORF">LX64_01854</name>
</gene>
<comment type="subunit">
    <text evidence="2">DNA polymerase III contains a core (composed of alpha, epsilon and theta chains) that associates with a tau subunit. This core dimerizes to form the POLIII' complex. PolIII' associates with the gamma complex (composed of gamma, delta, delta', psi and chi chains) and with the beta chain to form the complete DNA polymerase III complex.</text>
</comment>
<dbReference type="AlphaFoldDB" id="A0A327QYI3"/>
<dbReference type="PANTHER" id="PTHR30231">
    <property type="entry name" value="DNA POLYMERASE III SUBUNIT EPSILON"/>
    <property type="match status" value="1"/>
</dbReference>
<dbReference type="Pfam" id="PF00929">
    <property type="entry name" value="RNase_T"/>
    <property type="match status" value="1"/>
</dbReference>
<feature type="domain" description="GIY-YIG" evidence="3">
    <location>
        <begin position="196"/>
        <end position="274"/>
    </location>
</feature>
<dbReference type="InterPro" id="IPR047296">
    <property type="entry name" value="GIY-YIG_UvrC_Cho"/>
</dbReference>
<name>A0A327QYI3_9BACT</name>
<dbReference type="RefSeq" id="WP_111597322.1">
    <property type="nucleotide sequence ID" value="NZ_QLLL01000003.1"/>
</dbReference>
<dbReference type="OrthoDB" id="9803913at2"/>
<dbReference type="GO" id="GO:0006289">
    <property type="term" value="P:nucleotide-excision repair"/>
    <property type="evidence" value="ECO:0007669"/>
    <property type="project" value="InterPro"/>
</dbReference>
<dbReference type="CDD" id="cd10434">
    <property type="entry name" value="GIY-YIG_UvrC_Cho"/>
    <property type="match status" value="1"/>
</dbReference>
<dbReference type="GO" id="GO:0005829">
    <property type="term" value="C:cytosol"/>
    <property type="evidence" value="ECO:0007669"/>
    <property type="project" value="TreeGrafter"/>
</dbReference>
<dbReference type="PANTHER" id="PTHR30231:SF41">
    <property type="entry name" value="DNA POLYMERASE III SUBUNIT EPSILON"/>
    <property type="match status" value="1"/>
</dbReference>
<organism evidence="4 5">
    <name type="scientific">Chitinophaga skermanii</name>
    <dbReference type="NCBI Taxonomy" id="331697"/>
    <lineage>
        <taxon>Bacteria</taxon>
        <taxon>Pseudomonadati</taxon>
        <taxon>Bacteroidota</taxon>
        <taxon>Chitinophagia</taxon>
        <taxon>Chitinophagales</taxon>
        <taxon>Chitinophagaceae</taxon>
        <taxon>Chitinophaga</taxon>
    </lineage>
</organism>
<dbReference type="Gene3D" id="3.30.420.10">
    <property type="entry name" value="Ribonuclease H-like superfamily/Ribonuclease H"/>
    <property type="match status" value="1"/>
</dbReference>
<dbReference type="InterPro" id="IPR006054">
    <property type="entry name" value="DnaQ"/>
</dbReference>
<dbReference type="Pfam" id="PF01541">
    <property type="entry name" value="GIY-YIG"/>
    <property type="match status" value="1"/>
</dbReference>
<sequence>MYAIVDIETTGGHASASSITEIAIVVHDGQQVVDTFHSLVNPEMPIPRYIQALTGITDEMVSFAPTFSELAPKVFELLQPNVFIAHNVNFDYSFIKHQLDVAGFAIHSKKLCTVRMSRKIFPGMPSYSLGNLCRQLGITIQDRHRAHGDAAATVQLFEKLLANDTQQVLASMLKVGSKEQALPANLPREQVLQLPNTPGVYYFHDQKGKVVYVGKAINIRKRVLSHFSGNNPGKQRQDFLRNIYQVSHQVTGTELIAFILESIEIKRLWPAYNRAQKHIESKFGIYVFEDQQGYMRLAIEKKRKYTTPILGFNLMIEGRNRLIQLVKQFNLCHKLCFLQADTQACTGLESQICKGACEHREDADTYNSRVFAAIRHLQEGLATFAIIDNGLAKGQHSCVYIEKGKFYGMGYIPSNAELESAEFLKEQLTQYPENDYILNLVHQYASVNTKQIVRF</sequence>
<dbReference type="GO" id="GO:0003887">
    <property type="term" value="F:DNA-directed DNA polymerase activity"/>
    <property type="evidence" value="ECO:0007669"/>
    <property type="project" value="InterPro"/>
</dbReference>
<dbReference type="GO" id="GO:0003677">
    <property type="term" value="F:DNA binding"/>
    <property type="evidence" value="ECO:0007669"/>
    <property type="project" value="InterPro"/>
</dbReference>
<evidence type="ECO:0000313" key="4">
    <source>
        <dbReference type="EMBL" id="RAJ06727.1"/>
    </source>
</evidence>
<dbReference type="EMBL" id="QLLL01000003">
    <property type="protein sequence ID" value="RAJ06727.1"/>
    <property type="molecule type" value="Genomic_DNA"/>
</dbReference>
<keyword evidence="5" id="KW-1185">Reference proteome</keyword>
<dbReference type="PROSITE" id="PS50164">
    <property type="entry name" value="GIY_YIG"/>
    <property type="match status" value="1"/>
</dbReference>
<dbReference type="InterPro" id="IPR036397">
    <property type="entry name" value="RNaseH_sf"/>
</dbReference>
<dbReference type="SMART" id="SM00465">
    <property type="entry name" value="GIYc"/>
    <property type="match status" value="1"/>
</dbReference>